<dbReference type="GO" id="GO:0005737">
    <property type="term" value="C:cytoplasm"/>
    <property type="evidence" value="ECO:0007669"/>
    <property type="project" value="UniProtKB-SubCell"/>
</dbReference>
<keyword evidence="6 12" id="KW-0547">Nucleotide-binding</keyword>
<reference evidence="14 15" key="1">
    <citation type="submission" date="2014-10" db="EMBL/GenBank/DDBJ databases">
        <title>Genome sequence of Clostridium aceticum DSM 1496.</title>
        <authorList>
            <person name="Poehlein A."/>
            <person name="Schiel-Bengelsdorf B."/>
            <person name="Gottschalk G."/>
            <person name="Duerre P."/>
            <person name="Daniel R."/>
        </authorList>
    </citation>
    <scope>NUCLEOTIDE SEQUENCE [LARGE SCALE GENOMIC DNA]</scope>
    <source>
        <strain evidence="14 15">DSM 1496</strain>
    </source>
</reference>
<sequence length="370" mass="43323">MMVEEIKLIDYRNYKQLQLQFHPKLNIFVGENAQGKTNILEALYLCAIGKSFRTSKDQELVKILKDHAYIKTTISKTTDKTEIEILINKESSKRIKINKLSLTKYGDLLGNLNVVLFSPEDLKIIKEGPSERRRFINNDISQILPRYYHTLTQYNKILQQRNKVLKNYKGKTLDLEVWDEQLIERGAWLIVYRKKFIKRIAILAKLMHKKITEGLELLEVQYDSNIKIKEEDELKDIKEKFKQALKEIKPLEEKRGLTLVGPHRDDLIFKINGLEVKTYGSQGQQRTTVLSLKLAELELMRGEVGEYPILLLDDVMSELDKKRQNYLIKNLKNVQTFITTTMMEPLNIKSQEEYKLFSVCNGEINRLSLK</sequence>
<comment type="function">
    <text evidence="12 13">The RecF protein is involved in DNA metabolism; it is required for DNA replication and normal SOS inducibility. RecF binds preferentially to single-stranded, linear DNA. It also seems to bind ATP.</text>
</comment>
<protein>
    <recommendedName>
        <fullName evidence="3 12">DNA replication and repair protein RecF</fullName>
    </recommendedName>
</protein>
<evidence type="ECO:0000256" key="13">
    <source>
        <dbReference type="RuleBase" id="RU000578"/>
    </source>
</evidence>
<dbReference type="KEGG" id="cace:CACET_c00040"/>
<dbReference type="GO" id="GO:0003697">
    <property type="term" value="F:single-stranded DNA binding"/>
    <property type="evidence" value="ECO:0007669"/>
    <property type="project" value="UniProtKB-UniRule"/>
</dbReference>
<keyword evidence="4 12" id="KW-0963">Cytoplasm</keyword>
<dbReference type="InterPro" id="IPR001238">
    <property type="entry name" value="DNA-binding_RecF"/>
</dbReference>
<evidence type="ECO:0000256" key="5">
    <source>
        <dbReference type="ARBA" id="ARBA00022705"/>
    </source>
</evidence>
<dbReference type="GO" id="GO:0006302">
    <property type="term" value="P:double-strand break repair"/>
    <property type="evidence" value="ECO:0007669"/>
    <property type="project" value="TreeGrafter"/>
</dbReference>
<evidence type="ECO:0000256" key="3">
    <source>
        <dbReference type="ARBA" id="ARBA00020170"/>
    </source>
</evidence>
<name>A0A0D8IB12_9CLOT</name>
<evidence type="ECO:0000313" key="15">
    <source>
        <dbReference type="Proteomes" id="UP000035704"/>
    </source>
</evidence>
<evidence type="ECO:0000256" key="2">
    <source>
        <dbReference type="ARBA" id="ARBA00008016"/>
    </source>
</evidence>
<dbReference type="Proteomes" id="UP000035704">
    <property type="component" value="Chromosome"/>
</dbReference>
<keyword evidence="11 12" id="KW-0742">SOS response</keyword>
<evidence type="ECO:0000313" key="14">
    <source>
        <dbReference type="EMBL" id="AKL93530.1"/>
    </source>
</evidence>
<accession>A0A0D8IB12</accession>
<keyword evidence="9 12" id="KW-0238">DNA-binding</keyword>
<dbReference type="GO" id="GO:0000731">
    <property type="term" value="P:DNA synthesis involved in DNA repair"/>
    <property type="evidence" value="ECO:0007669"/>
    <property type="project" value="TreeGrafter"/>
</dbReference>
<evidence type="ECO:0000256" key="6">
    <source>
        <dbReference type="ARBA" id="ARBA00022741"/>
    </source>
</evidence>
<evidence type="ECO:0000256" key="1">
    <source>
        <dbReference type="ARBA" id="ARBA00004496"/>
    </source>
</evidence>
<evidence type="ECO:0000256" key="4">
    <source>
        <dbReference type="ARBA" id="ARBA00022490"/>
    </source>
</evidence>
<dbReference type="GO" id="GO:0009432">
    <property type="term" value="P:SOS response"/>
    <property type="evidence" value="ECO:0007669"/>
    <property type="project" value="UniProtKB-UniRule"/>
</dbReference>
<keyword evidence="15" id="KW-1185">Reference proteome</keyword>
<proteinExistence type="inferred from homology"/>
<organism evidence="14 15">
    <name type="scientific">Clostridium aceticum</name>
    <dbReference type="NCBI Taxonomy" id="84022"/>
    <lineage>
        <taxon>Bacteria</taxon>
        <taxon>Bacillati</taxon>
        <taxon>Bacillota</taxon>
        <taxon>Clostridia</taxon>
        <taxon>Eubacteriales</taxon>
        <taxon>Clostridiaceae</taxon>
        <taxon>Clostridium</taxon>
    </lineage>
</organism>
<dbReference type="NCBIfam" id="TIGR00611">
    <property type="entry name" value="recf"/>
    <property type="match status" value="1"/>
</dbReference>
<comment type="similarity">
    <text evidence="2 12 13">Belongs to the RecF family.</text>
</comment>
<dbReference type="SUPFAM" id="SSF52540">
    <property type="entry name" value="P-loop containing nucleoside triphosphate hydrolases"/>
    <property type="match status" value="1"/>
</dbReference>
<dbReference type="InterPro" id="IPR042174">
    <property type="entry name" value="RecF_2"/>
</dbReference>
<dbReference type="GO" id="GO:0006260">
    <property type="term" value="P:DNA replication"/>
    <property type="evidence" value="ECO:0007669"/>
    <property type="project" value="UniProtKB-UniRule"/>
</dbReference>
<evidence type="ECO:0000256" key="7">
    <source>
        <dbReference type="ARBA" id="ARBA00022763"/>
    </source>
</evidence>
<keyword evidence="7 12" id="KW-0227">DNA damage</keyword>
<dbReference type="InterPro" id="IPR018078">
    <property type="entry name" value="DNA-binding_RecF_CS"/>
</dbReference>
<dbReference type="PROSITE" id="PS00617">
    <property type="entry name" value="RECF_1"/>
    <property type="match status" value="1"/>
</dbReference>
<keyword evidence="8 12" id="KW-0067">ATP-binding</keyword>
<evidence type="ECO:0000256" key="10">
    <source>
        <dbReference type="ARBA" id="ARBA00023204"/>
    </source>
</evidence>
<keyword evidence="5 12" id="KW-0235">DNA replication</keyword>
<dbReference type="GO" id="GO:0005524">
    <property type="term" value="F:ATP binding"/>
    <property type="evidence" value="ECO:0007669"/>
    <property type="project" value="UniProtKB-UniRule"/>
</dbReference>
<dbReference type="PANTHER" id="PTHR32182:SF0">
    <property type="entry name" value="DNA REPLICATION AND REPAIR PROTEIN RECF"/>
    <property type="match status" value="1"/>
</dbReference>
<evidence type="ECO:0000256" key="12">
    <source>
        <dbReference type="HAMAP-Rule" id="MF_00365"/>
    </source>
</evidence>
<dbReference type="Gene3D" id="1.20.1050.90">
    <property type="entry name" value="RecF/RecN/SMC, N-terminal domain"/>
    <property type="match status" value="1"/>
</dbReference>
<dbReference type="EMBL" id="CP009687">
    <property type="protein sequence ID" value="AKL93530.1"/>
    <property type="molecule type" value="Genomic_DNA"/>
</dbReference>
<dbReference type="OrthoDB" id="9803889at2"/>
<dbReference type="PROSITE" id="PS00618">
    <property type="entry name" value="RECF_2"/>
    <property type="match status" value="1"/>
</dbReference>
<dbReference type="CDD" id="cd03242">
    <property type="entry name" value="ABC_RecF"/>
    <property type="match status" value="1"/>
</dbReference>
<evidence type="ECO:0000256" key="8">
    <source>
        <dbReference type="ARBA" id="ARBA00022840"/>
    </source>
</evidence>
<dbReference type="RefSeq" id="WP_044825691.1">
    <property type="nucleotide sequence ID" value="NZ_CP009687.1"/>
</dbReference>
<evidence type="ECO:0000256" key="11">
    <source>
        <dbReference type="ARBA" id="ARBA00023236"/>
    </source>
</evidence>
<dbReference type="PATRIC" id="fig|84022.5.peg.1206"/>
<dbReference type="AlphaFoldDB" id="A0A0D8IB12"/>
<dbReference type="InterPro" id="IPR027417">
    <property type="entry name" value="P-loop_NTPase"/>
</dbReference>
<dbReference type="InterPro" id="IPR003395">
    <property type="entry name" value="RecF/RecN/SMC_N"/>
</dbReference>
<dbReference type="Gene3D" id="3.40.50.300">
    <property type="entry name" value="P-loop containing nucleotide triphosphate hydrolases"/>
    <property type="match status" value="1"/>
</dbReference>
<comment type="subcellular location">
    <subcellularLocation>
        <location evidence="1 12 13">Cytoplasm</location>
    </subcellularLocation>
</comment>
<dbReference type="HAMAP" id="MF_00365">
    <property type="entry name" value="RecF"/>
    <property type="match status" value="1"/>
</dbReference>
<dbReference type="Pfam" id="PF02463">
    <property type="entry name" value="SMC_N"/>
    <property type="match status" value="1"/>
</dbReference>
<dbReference type="STRING" id="84022.CACET_c00040"/>
<evidence type="ECO:0000256" key="9">
    <source>
        <dbReference type="ARBA" id="ARBA00023125"/>
    </source>
</evidence>
<keyword evidence="10 12" id="KW-0234">DNA repair</keyword>
<dbReference type="PANTHER" id="PTHR32182">
    <property type="entry name" value="DNA REPLICATION AND REPAIR PROTEIN RECF"/>
    <property type="match status" value="1"/>
</dbReference>
<gene>
    <name evidence="12 14" type="primary">recF</name>
    <name evidence="14" type="ORF">CACET_c00040</name>
</gene>
<feature type="binding site" evidence="12">
    <location>
        <begin position="30"/>
        <end position="37"/>
    </location>
    <ligand>
        <name>ATP</name>
        <dbReference type="ChEBI" id="CHEBI:30616"/>
    </ligand>
</feature>